<dbReference type="Pfam" id="PF07603">
    <property type="entry name" value="Lcl_C"/>
    <property type="match status" value="1"/>
</dbReference>
<name>A0A286TTW7_9BACT</name>
<dbReference type="AlphaFoldDB" id="A0A286TTW7"/>
<gene>
    <name evidence="4" type="ORF">SCALIN_C01_0239</name>
</gene>
<sequence length="211" mass="23713">MKKLLILVFAFLLCSPTSQATLIDNLDGTITDTNTDLMWLQDTRYAMTSGYDHDGNMDWYEAMEWAETLSFGGFNNWRLPSMDVNGDMVIVDGSSVSATELLDNEYAYMYYFNGITPFIPDVFTNFAPSGLRNYWSSTLSTTDLDNAHHFLFVNGGQSEMDKEYGGGYLWAVRDINSVPEPTIITLFCIGIVGLAGAEVRRRRKKKAVVKS</sequence>
<dbReference type="InterPro" id="IPR013424">
    <property type="entry name" value="Ice-binding_C"/>
</dbReference>
<evidence type="ECO:0000256" key="2">
    <source>
        <dbReference type="SAM" id="SignalP"/>
    </source>
</evidence>
<accession>A0A286TTW7</accession>
<feature type="domain" description="Lcl C-terminal" evidence="3">
    <location>
        <begin position="28"/>
        <end position="173"/>
    </location>
</feature>
<keyword evidence="1" id="KW-0812">Transmembrane</keyword>
<dbReference type="NCBIfam" id="TIGR02595">
    <property type="entry name" value="PEP_CTERM"/>
    <property type="match status" value="1"/>
</dbReference>
<comment type="caution">
    <text evidence="4">The sequence shown here is derived from an EMBL/GenBank/DDBJ whole genome shotgun (WGS) entry which is preliminary data.</text>
</comment>
<proteinExistence type="predicted"/>
<feature type="chain" id="PRO_5012673844" description="Lcl C-terminal domain-containing protein" evidence="2">
    <location>
        <begin position="21"/>
        <end position="211"/>
    </location>
</feature>
<keyword evidence="5" id="KW-1185">Reference proteome</keyword>
<evidence type="ECO:0000259" key="3">
    <source>
        <dbReference type="Pfam" id="PF07603"/>
    </source>
</evidence>
<dbReference type="EMBL" id="BAOS01000001">
    <property type="protein sequence ID" value="GAX59308.1"/>
    <property type="molecule type" value="Genomic_DNA"/>
</dbReference>
<dbReference type="PANTHER" id="PTHR35812">
    <property type="entry name" value="LIPOPROTEIN"/>
    <property type="match status" value="1"/>
</dbReference>
<organism evidence="4 5">
    <name type="scientific">Candidatus Scalindua japonica</name>
    <dbReference type="NCBI Taxonomy" id="1284222"/>
    <lineage>
        <taxon>Bacteria</taxon>
        <taxon>Pseudomonadati</taxon>
        <taxon>Planctomycetota</taxon>
        <taxon>Candidatus Brocadiia</taxon>
        <taxon>Candidatus Brocadiales</taxon>
        <taxon>Candidatus Scalinduaceae</taxon>
        <taxon>Candidatus Scalindua</taxon>
    </lineage>
</organism>
<evidence type="ECO:0000256" key="1">
    <source>
        <dbReference type="SAM" id="Phobius"/>
    </source>
</evidence>
<dbReference type="OrthoDB" id="5432833at2"/>
<keyword evidence="2" id="KW-0732">Signal</keyword>
<dbReference type="InterPro" id="IPR011460">
    <property type="entry name" value="Lcl_C"/>
</dbReference>
<protein>
    <recommendedName>
        <fullName evidence="3">Lcl C-terminal domain-containing protein</fullName>
    </recommendedName>
</protein>
<evidence type="ECO:0000313" key="4">
    <source>
        <dbReference type="EMBL" id="GAX59308.1"/>
    </source>
</evidence>
<feature type="transmembrane region" description="Helical" evidence="1">
    <location>
        <begin position="182"/>
        <end position="199"/>
    </location>
</feature>
<dbReference type="PANTHER" id="PTHR35812:SF1">
    <property type="entry name" value="LIPOPROTEIN"/>
    <property type="match status" value="1"/>
</dbReference>
<feature type="signal peptide" evidence="2">
    <location>
        <begin position="1"/>
        <end position="20"/>
    </location>
</feature>
<dbReference type="RefSeq" id="WP_096892441.1">
    <property type="nucleotide sequence ID" value="NZ_BAOS01000001.1"/>
</dbReference>
<dbReference type="Proteomes" id="UP000218542">
    <property type="component" value="Unassembled WGS sequence"/>
</dbReference>
<evidence type="ECO:0000313" key="5">
    <source>
        <dbReference type="Proteomes" id="UP000218542"/>
    </source>
</evidence>
<keyword evidence="1" id="KW-0472">Membrane</keyword>
<reference evidence="5" key="1">
    <citation type="journal article" date="2017" name="Environ. Microbiol. Rep.">
        <title>Genetic Diversity of Marine Anaerobic Ammonium-Oxidizing Bacteria as Revealed by Genomic and Proteomic Analyses of 'Candidatus Scalindua japonica'.</title>
        <authorList>
            <person name="Oshiki M."/>
            <person name="Mizuto K."/>
            <person name="Kimura Z."/>
            <person name="Kindaichi T."/>
            <person name="Satoh H."/>
            <person name="Okabe S."/>
        </authorList>
    </citation>
    <scope>NUCLEOTIDE SEQUENCE [LARGE SCALE GENOMIC DNA]</scope>
    <source>
        <strain evidence="5">husup-a2</strain>
    </source>
</reference>
<keyword evidence="1" id="KW-1133">Transmembrane helix</keyword>